<dbReference type="InterPro" id="IPR002020">
    <property type="entry name" value="Citrate_synthase"/>
</dbReference>
<comment type="caution">
    <text evidence="8">The sequence shown here is derived from an EMBL/GenBank/DDBJ whole genome shotgun (WGS) entry which is preliminary data.</text>
</comment>
<dbReference type="PIRSF" id="PIRSF001369">
    <property type="entry name" value="Citrate_synth"/>
    <property type="match status" value="1"/>
</dbReference>
<dbReference type="PANTHER" id="PTHR11739">
    <property type="entry name" value="CITRATE SYNTHASE"/>
    <property type="match status" value="1"/>
</dbReference>
<feature type="active site" evidence="6">
    <location>
        <position position="319"/>
    </location>
</feature>
<dbReference type="InterPro" id="IPR036969">
    <property type="entry name" value="Citrate_synthase_sf"/>
</dbReference>
<dbReference type="FunFam" id="1.10.230.10:FF:000007">
    <property type="entry name" value="Citrate synthase"/>
    <property type="match status" value="1"/>
</dbReference>
<sequence>MDVLYAPRGLSNVVVTSTDIGDVRGLEGFYHYRQYSAIDLATSRSLEDVWFLFVEGRLPDATERDRFAAEVAPLRAIPADVLPALRVTAMAGATPHPLAGLRTILSLVAASQDMAPTYGSSDAQRRADALLVCAVTPTILAALHRIRTGREPLEPRDDLSAAENWLYLVTGTAPEPAKARAIEQYLIATIDHGFNASTFTARVAASAGADVASAVCAAIGSFSGPLHGGAPDRALDALDEIGSPDRAAEWVRAKVTAGGRIMGFGHAVYRTDDPRAVLLRSIAQELGGDLVDFATSVERIVVDTLAELKPDRKLYANVEFYAGVVMELCGIPRSMFTPTFATSRVIGWCANILEQSHDPKIIRPIARYAGPAAPQAVPVA</sequence>
<dbReference type="AlphaFoldDB" id="A0A848KIU6"/>
<dbReference type="PANTHER" id="PTHR11739:SF23">
    <property type="entry name" value="CITRATE SYNTHASE 2-RELATED"/>
    <property type="match status" value="1"/>
</dbReference>
<gene>
    <name evidence="8" type="ORF">FGL95_14015</name>
</gene>
<comment type="catalytic activity">
    <reaction evidence="4">
        <text>oxaloacetate + acetyl-CoA + H2O = citrate + CoA + H(+)</text>
        <dbReference type="Rhea" id="RHEA:16845"/>
        <dbReference type="ChEBI" id="CHEBI:15377"/>
        <dbReference type="ChEBI" id="CHEBI:15378"/>
        <dbReference type="ChEBI" id="CHEBI:16452"/>
        <dbReference type="ChEBI" id="CHEBI:16947"/>
        <dbReference type="ChEBI" id="CHEBI:57287"/>
        <dbReference type="ChEBI" id="CHEBI:57288"/>
        <dbReference type="EC" id="2.3.3.16"/>
    </reaction>
</comment>
<evidence type="ECO:0000313" key="9">
    <source>
        <dbReference type="Proteomes" id="UP000535543"/>
    </source>
</evidence>
<dbReference type="GO" id="GO:0036440">
    <property type="term" value="F:citrate synthase activity"/>
    <property type="evidence" value="ECO:0007669"/>
    <property type="project" value="UniProtKB-EC"/>
</dbReference>
<reference evidence="8 9" key="2">
    <citation type="submission" date="2020-06" db="EMBL/GenBank/DDBJ databases">
        <title>Antribacter stalactiti gen. nov., sp. nov., a new member of the family Nacardiaceae isolated from a cave.</title>
        <authorList>
            <person name="Kim I.S."/>
        </authorList>
    </citation>
    <scope>NUCLEOTIDE SEQUENCE [LARGE SCALE GENOMIC DNA]</scope>
    <source>
        <strain evidence="8 9">YC2-7</strain>
    </source>
</reference>
<evidence type="ECO:0000256" key="1">
    <source>
        <dbReference type="ARBA" id="ARBA00005163"/>
    </source>
</evidence>
<keyword evidence="9" id="KW-1185">Reference proteome</keyword>
<dbReference type="GO" id="GO:0005975">
    <property type="term" value="P:carbohydrate metabolic process"/>
    <property type="evidence" value="ECO:0007669"/>
    <property type="project" value="TreeGrafter"/>
</dbReference>
<dbReference type="Gene3D" id="1.10.230.10">
    <property type="entry name" value="Cytochrome P450-Terp, domain 2"/>
    <property type="match status" value="1"/>
</dbReference>
<dbReference type="PROSITE" id="PS00480">
    <property type="entry name" value="CITRATE_SYNTHASE"/>
    <property type="match status" value="1"/>
</dbReference>
<dbReference type="RefSeq" id="WP_169587755.1">
    <property type="nucleotide sequence ID" value="NZ_VCQU01000004.1"/>
</dbReference>
<dbReference type="InterPro" id="IPR016142">
    <property type="entry name" value="Citrate_synth-like_lrg_a-sub"/>
</dbReference>
<evidence type="ECO:0000256" key="3">
    <source>
        <dbReference type="ARBA" id="ARBA00022679"/>
    </source>
</evidence>
<evidence type="ECO:0000256" key="4">
    <source>
        <dbReference type="ARBA" id="ARBA00049288"/>
    </source>
</evidence>
<dbReference type="InterPro" id="IPR019810">
    <property type="entry name" value="Citrate_synthase_AS"/>
</dbReference>
<organism evidence="8 9">
    <name type="scientific">Antrihabitans stalactiti</name>
    <dbReference type="NCBI Taxonomy" id="2584121"/>
    <lineage>
        <taxon>Bacteria</taxon>
        <taxon>Bacillati</taxon>
        <taxon>Actinomycetota</taxon>
        <taxon>Actinomycetes</taxon>
        <taxon>Mycobacteriales</taxon>
        <taxon>Nocardiaceae</taxon>
        <taxon>Antrihabitans</taxon>
    </lineage>
</organism>
<dbReference type="Gene3D" id="1.10.580.10">
    <property type="entry name" value="Citrate Synthase, domain 1"/>
    <property type="match status" value="1"/>
</dbReference>
<evidence type="ECO:0000256" key="6">
    <source>
        <dbReference type="PIRSR" id="PIRSR001369-1"/>
    </source>
</evidence>
<name>A0A848KIU6_9NOCA</name>
<dbReference type="UniPathway" id="UPA00223"/>
<dbReference type="InterPro" id="IPR016143">
    <property type="entry name" value="Citrate_synth-like_sm_a-sub"/>
</dbReference>
<comment type="pathway">
    <text evidence="1">Carbohydrate metabolism; tricarboxylic acid cycle.</text>
</comment>
<dbReference type="Pfam" id="PF00285">
    <property type="entry name" value="Citrate_synt"/>
    <property type="match status" value="1"/>
</dbReference>
<evidence type="ECO:0000313" key="8">
    <source>
        <dbReference type="EMBL" id="NMN96150.1"/>
    </source>
</evidence>
<dbReference type="InterPro" id="IPR024176">
    <property type="entry name" value="Citrate_synthase_bac-typ"/>
</dbReference>
<dbReference type="GO" id="GO:0005829">
    <property type="term" value="C:cytosol"/>
    <property type="evidence" value="ECO:0007669"/>
    <property type="project" value="TreeGrafter"/>
</dbReference>
<dbReference type="EMBL" id="VCQU01000004">
    <property type="protein sequence ID" value="NMN96150.1"/>
    <property type="molecule type" value="Genomic_DNA"/>
</dbReference>
<evidence type="ECO:0000256" key="2">
    <source>
        <dbReference type="ARBA" id="ARBA00010566"/>
    </source>
</evidence>
<evidence type="ECO:0000256" key="7">
    <source>
        <dbReference type="RuleBase" id="RU003406"/>
    </source>
</evidence>
<reference evidence="8 9" key="1">
    <citation type="submission" date="2019-05" db="EMBL/GenBank/DDBJ databases">
        <authorList>
            <person name="Lee S.D."/>
        </authorList>
    </citation>
    <scope>NUCLEOTIDE SEQUENCE [LARGE SCALE GENOMIC DNA]</scope>
    <source>
        <strain evidence="8 9">YC2-7</strain>
    </source>
</reference>
<keyword evidence="3 5" id="KW-0808">Transferase</keyword>
<evidence type="ECO:0000256" key="5">
    <source>
        <dbReference type="PIRNR" id="PIRNR001369"/>
    </source>
</evidence>
<dbReference type="SUPFAM" id="SSF48256">
    <property type="entry name" value="Citrate synthase"/>
    <property type="match status" value="1"/>
</dbReference>
<feature type="active site" evidence="6">
    <location>
        <position position="266"/>
    </location>
</feature>
<accession>A0A848KIU6</accession>
<protein>
    <recommendedName>
        <fullName evidence="5">Citrate synthase</fullName>
    </recommendedName>
</protein>
<dbReference type="Proteomes" id="UP000535543">
    <property type="component" value="Unassembled WGS sequence"/>
</dbReference>
<dbReference type="PRINTS" id="PR00143">
    <property type="entry name" value="CITRTSNTHASE"/>
</dbReference>
<proteinExistence type="inferred from homology"/>
<dbReference type="GO" id="GO:0006099">
    <property type="term" value="P:tricarboxylic acid cycle"/>
    <property type="evidence" value="ECO:0007669"/>
    <property type="project" value="UniProtKB-UniPathway"/>
</dbReference>
<comment type="similarity">
    <text evidence="2 5 7">Belongs to the citrate synthase family.</text>
</comment>